<proteinExistence type="predicted"/>
<accession>T1I2B0</accession>
<sequence>MILTKGKNLPTQDVISYIKDQSKGESRATGDSAGVEDCLEWYRGGLCFHVDLRVPRYADLGGHVVLKCEYNVMPEQLHKVEWLKGGRKIFQYVKGRTPPFRNYTTPGALLDEEAPILSKPILQ</sequence>
<name>T1I2B0_RHOPR</name>
<dbReference type="AlphaFoldDB" id="T1I2B0"/>
<evidence type="ECO:0000313" key="2">
    <source>
        <dbReference type="Proteomes" id="UP000015103"/>
    </source>
</evidence>
<dbReference type="EnsemblMetazoa" id="RPRC010430-RA">
    <property type="protein sequence ID" value="RPRC010430-PA"/>
    <property type="gene ID" value="RPRC010430"/>
</dbReference>
<dbReference type="Proteomes" id="UP000015103">
    <property type="component" value="Unassembled WGS sequence"/>
</dbReference>
<dbReference type="EMBL" id="ACPB03006750">
    <property type="status" value="NOT_ANNOTATED_CDS"/>
    <property type="molecule type" value="Genomic_DNA"/>
</dbReference>
<dbReference type="PANTHER" id="PTHR21261:SF3">
    <property type="entry name" value="BEATEN PATH VII"/>
    <property type="match status" value="1"/>
</dbReference>
<keyword evidence="2" id="KW-1185">Reference proteome</keyword>
<dbReference type="HOGENOM" id="CLU_2018050_0_0_1"/>
<evidence type="ECO:0008006" key="3">
    <source>
        <dbReference type="Google" id="ProtNLM"/>
    </source>
</evidence>
<dbReference type="InParanoid" id="T1I2B0"/>
<evidence type="ECO:0000313" key="1">
    <source>
        <dbReference type="EnsemblMetazoa" id="RPRC010430-PA"/>
    </source>
</evidence>
<organism evidence="1 2">
    <name type="scientific">Rhodnius prolixus</name>
    <name type="common">Triatomid bug</name>
    <dbReference type="NCBI Taxonomy" id="13249"/>
    <lineage>
        <taxon>Eukaryota</taxon>
        <taxon>Metazoa</taxon>
        <taxon>Ecdysozoa</taxon>
        <taxon>Arthropoda</taxon>
        <taxon>Hexapoda</taxon>
        <taxon>Insecta</taxon>
        <taxon>Pterygota</taxon>
        <taxon>Neoptera</taxon>
        <taxon>Paraneoptera</taxon>
        <taxon>Hemiptera</taxon>
        <taxon>Heteroptera</taxon>
        <taxon>Panheteroptera</taxon>
        <taxon>Cimicomorpha</taxon>
        <taxon>Reduviidae</taxon>
        <taxon>Triatominae</taxon>
        <taxon>Rhodnius</taxon>
    </lineage>
</organism>
<protein>
    <recommendedName>
        <fullName evidence="3">Ig-like domain-containing protein</fullName>
    </recommendedName>
</protein>
<reference evidence="1" key="1">
    <citation type="submission" date="2015-05" db="UniProtKB">
        <authorList>
            <consortium name="EnsemblMetazoa"/>
        </authorList>
    </citation>
    <scope>IDENTIFICATION</scope>
</reference>
<dbReference type="PANTHER" id="PTHR21261">
    <property type="entry name" value="BEAT PROTEIN"/>
    <property type="match status" value="1"/>
</dbReference>
<dbReference type="VEuPathDB" id="VectorBase:RPRC010430"/>